<dbReference type="Proteomes" id="UP001185863">
    <property type="component" value="Unassembled WGS sequence"/>
</dbReference>
<dbReference type="AlphaFoldDB" id="A0AAE5A8A9"/>
<accession>A0AAE5A8A9</accession>
<name>A0AAE5A8A9_9NOCA</name>
<sequence length="47" mass="5405">MGMLDKAFKSGVAIKAVQVVKREASKPENQRKARELVTKLRQKRRSH</sequence>
<feature type="compositionally biased region" description="Basic and acidic residues" evidence="1">
    <location>
        <begin position="23"/>
        <end position="38"/>
    </location>
</feature>
<dbReference type="EMBL" id="JAWLUP010000051">
    <property type="protein sequence ID" value="MDV7266544.1"/>
    <property type="molecule type" value="Genomic_DNA"/>
</dbReference>
<feature type="region of interest" description="Disordered" evidence="1">
    <location>
        <begin position="23"/>
        <end position="47"/>
    </location>
</feature>
<gene>
    <name evidence="2" type="ORF">R4315_18630</name>
</gene>
<evidence type="ECO:0000313" key="2">
    <source>
        <dbReference type="EMBL" id="MDV7266544.1"/>
    </source>
</evidence>
<dbReference type="RefSeq" id="WP_213572147.1">
    <property type="nucleotide sequence ID" value="NZ_JAWLUP010000051.1"/>
</dbReference>
<organism evidence="2 3">
    <name type="scientific">Rhodococcus oxybenzonivorans</name>
    <dbReference type="NCBI Taxonomy" id="1990687"/>
    <lineage>
        <taxon>Bacteria</taxon>
        <taxon>Bacillati</taxon>
        <taxon>Actinomycetota</taxon>
        <taxon>Actinomycetes</taxon>
        <taxon>Mycobacteriales</taxon>
        <taxon>Nocardiaceae</taxon>
        <taxon>Rhodococcus</taxon>
    </lineage>
</organism>
<comment type="caution">
    <text evidence="2">The sequence shown here is derived from an EMBL/GenBank/DDBJ whole genome shotgun (WGS) entry which is preliminary data.</text>
</comment>
<reference evidence="2" key="1">
    <citation type="submission" date="2023-10" db="EMBL/GenBank/DDBJ databases">
        <title>Development of a sustainable strategy for remediation of hydrocarbon-contaminated territories based on the waste exchange concept.</title>
        <authorList>
            <person name="Krivoruchko A."/>
        </authorList>
    </citation>
    <scope>NUCLEOTIDE SEQUENCE</scope>
    <source>
        <strain evidence="2">IEGM 68</strain>
    </source>
</reference>
<proteinExistence type="predicted"/>
<protein>
    <submittedName>
        <fullName evidence="2">Uncharacterized protein</fullName>
    </submittedName>
</protein>
<evidence type="ECO:0000313" key="3">
    <source>
        <dbReference type="Proteomes" id="UP001185863"/>
    </source>
</evidence>
<evidence type="ECO:0000256" key="1">
    <source>
        <dbReference type="SAM" id="MobiDB-lite"/>
    </source>
</evidence>